<evidence type="ECO:0000256" key="5">
    <source>
        <dbReference type="ARBA" id="ARBA00022857"/>
    </source>
</evidence>
<evidence type="ECO:0000313" key="12">
    <source>
        <dbReference type="Proteomes" id="UP000292583"/>
    </source>
</evidence>
<dbReference type="GO" id="GO:0000287">
    <property type="term" value="F:magnesium ion binding"/>
    <property type="evidence" value="ECO:0007669"/>
    <property type="project" value="UniProtKB-UniRule"/>
</dbReference>
<dbReference type="GO" id="GO:0008615">
    <property type="term" value="P:pyridoxine biosynthetic process"/>
    <property type="evidence" value="ECO:0007669"/>
    <property type="project" value="UniProtKB-UniRule"/>
</dbReference>
<sequence>MNKLAISIGDINGISCEILIKAHNAISKICTPYYFIHPNLLSQALKILNLTIDNYNLVIFEKDSKEEFFLKEENKHYKIFCFKSALYADVDSNFDINVGKIDTKSGLYSYLSFQAANYFVKAKYAKALITLPIHKKAWQLAHIPFRGHTEALRFFYKKEAIMMLGCSKLFVGLFSDHIPLKEVSKKIQFKSLVNFFINFYKQTHFKKIGVLGFNPHAGDYGVIGGKEEEIINKAIEFSNAYLNFSKASTKQKNILLKKFNITEKTLLQNALKNEILKQELLQFNTHLFYLPQVLVADTAFTKNSLKSCNRLIAMYHDLGLAPLKALYFDQSINISLNLPIIRTSVDHGTAFDIAYKHKAKIKSYKEAIKFALYLNHIKNDKNGKL</sequence>
<keyword evidence="5 10" id="KW-0521">NADP</keyword>
<keyword evidence="2 10" id="KW-0479">Metal-binding</keyword>
<evidence type="ECO:0000256" key="7">
    <source>
        <dbReference type="ARBA" id="ARBA00023027"/>
    </source>
</evidence>
<dbReference type="GO" id="GO:0008270">
    <property type="term" value="F:zinc ion binding"/>
    <property type="evidence" value="ECO:0007669"/>
    <property type="project" value="UniProtKB-UniRule"/>
</dbReference>
<gene>
    <name evidence="10" type="primary">pdxA</name>
    <name evidence="11" type="ORF">DU473_03115</name>
</gene>
<comment type="subunit">
    <text evidence="10">Homodimer.</text>
</comment>
<evidence type="ECO:0000256" key="9">
    <source>
        <dbReference type="ARBA" id="ARBA00023285"/>
    </source>
</evidence>
<comment type="pathway">
    <text evidence="10">Cofactor biosynthesis; pyridoxine 5'-phosphate biosynthesis; pyridoxine 5'-phosphate from D-erythrose 4-phosphate: step 4/5.</text>
</comment>
<dbReference type="UniPathway" id="UPA00244">
    <property type="reaction ID" value="UER00312"/>
</dbReference>
<dbReference type="GO" id="GO:0050897">
    <property type="term" value="F:cobalt ion binding"/>
    <property type="evidence" value="ECO:0007669"/>
    <property type="project" value="UniProtKB-UniRule"/>
</dbReference>
<evidence type="ECO:0000256" key="8">
    <source>
        <dbReference type="ARBA" id="ARBA00023096"/>
    </source>
</evidence>
<evidence type="ECO:0000256" key="6">
    <source>
        <dbReference type="ARBA" id="ARBA00023002"/>
    </source>
</evidence>
<dbReference type="HAMAP" id="MF_02086">
    <property type="entry name" value="PdxA_Epsilonprot"/>
    <property type="match status" value="1"/>
</dbReference>
<keyword evidence="9 10" id="KW-0170">Cobalt</keyword>
<dbReference type="AlphaFoldDB" id="A0A4Q9JWN4"/>
<organism evidence="11 12">
    <name type="scientific">Campylobacter novaezeelandiae</name>
    <dbReference type="NCBI Taxonomy" id="2267891"/>
    <lineage>
        <taxon>Bacteria</taxon>
        <taxon>Pseudomonadati</taxon>
        <taxon>Campylobacterota</taxon>
        <taxon>Epsilonproteobacteria</taxon>
        <taxon>Campylobacterales</taxon>
        <taxon>Campylobacteraceae</taxon>
        <taxon>Campylobacter</taxon>
    </lineage>
</organism>
<feature type="binding site" evidence="10">
    <location>
        <position position="316"/>
    </location>
    <ligand>
        <name>a divalent metal cation</name>
        <dbReference type="ChEBI" id="CHEBI:60240"/>
        <note>ligand shared between dimeric partners</note>
    </ligand>
</feature>
<comment type="miscellaneous">
    <text evidence="10">The active site is located at the dimer interface.</text>
</comment>
<comment type="function">
    <text evidence="10">Catalyzes the NAD(P)-dependent oxidation of 4-(phosphooxy)-L-threonine (HTP) into 2-amino-3-oxo-4-(phosphooxy)butyric acid which spontaneously decarboxylates to form 3-amino-2-oxopropyl phosphate (AHAP).</text>
</comment>
<dbReference type="InterPro" id="IPR005255">
    <property type="entry name" value="PdxA_fam"/>
</dbReference>
<dbReference type="RefSeq" id="WP_131163633.1">
    <property type="nucleotide sequence ID" value="NZ_QPGQ01000014.1"/>
</dbReference>
<dbReference type="OrthoDB" id="9801783at2"/>
<dbReference type="GO" id="GO:0005737">
    <property type="term" value="C:cytoplasm"/>
    <property type="evidence" value="ECO:0007669"/>
    <property type="project" value="UniProtKB-SubCell"/>
</dbReference>
<dbReference type="PANTHER" id="PTHR30004">
    <property type="entry name" value="4-HYDROXYTHREONINE-4-PHOSPHATE DEHYDROGENASE"/>
    <property type="match status" value="1"/>
</dbReference>
<dbReference type="GO" id="GO:0051287">
    <property type="term" value="F:NAD binding"/>
    <property type="evidence" value="ECO:0007669"/>
    <property type="project" value="InterPro"/>
</dbReference>
<feature type="binding site" evidence="10">
    <location>
        <position position="216"/>
    </location>
    <ligand>
        <name>a divalent metal cation</name>
        <dbReference type="ChEBI" id="CHEBI:60240"/>
        <note>ligand shared between dimeric partners</note>
    </ligand>
</feature>
<comment type="similarity">
    <text evidence="10">Belongs to the PdxA family.</text>
</comment>
<evidence type="ECO:0000256" key="10">
    <source>
        <dbReference type="HAMAP-Rule" id="MF_02086"/>
    </source>
</evidence>
<keyword evidence="1 10" id="KW-0963">Cytoplasm</keyword>
<keyword evidence="12" id="KW-1185">Reference proteome</keyword>
<dbReference type="Gene3D" id="3.40.718.10">
    <property type="entry name" value="Isopropylmalate Dehydrogenase"/>
    <property type="match status" value="1"/>
</dbReference>
<keyword evidence="8 10" id="KW-0664">Pyridoxine biosynthesis</keyword>
<feature type="binding site" evidence="10">
    <location>
        <position position="324"/>
    </location>
    <ligand>
        <name>substrate</name>
    </ligand>
</feature>
<reference evidence="11 12" key="1">
    <citation type="submission" date="2018-07" db="EMBL/GenBank/DDBJ databases">
        <title>Campylobacter zealandensis sp. nov., isolated from birds and water in New Zealand.</title>
        <authorList>
            <person name="Wilkinson D.A."/>
            <person name="Biggs P.J."/>
            <person name="French N.P."/>
            <person name="Midwinter A.C."/>
        </authorList>
    </citation>
    <scope>NUCLEOTIDE SEQUENCE [LARGE SCALE GENOMIC DNA]</scope>
    <source>
        <strain evidence="11 12">B423b</strain>
    </source>
</reference>
<evidence type="ECO:0000256" key="2">
    <source>
        <dbReference type="ARBA" id="ARBA00022723"/>
    </source>
</evidence>
<dbReference type="InterPro" id="IPR037539">
    <property type="entry name" value="PdxA_epsilonprot"/>
</dbReference>
<evidence type="ECO:0000313" key="11">
    <source>
        <dbReference type="EMBL" id="TBR81481.1"/>
    </source>
</evidence>
<keyword evidence="4 10" id="KW-0460">Magnesium</keyword>
<proteinExistence type="inferred from homology"/>
<dbReference type="EMBL" id="QPGR01000004">
    <property type="protein sequence ID" value="TBR81481.1"/>
    <property type="molecule type" value="Genomic_DNA"/>
</dbReference>
<keyword evidence="6 10" id="KW-0560">Oxidoreductase</keyword>
<feature type="binding site" evidence="10">
    <location>
        <position position="148"/>
    </location>
    <ligand>
        <name>substrate</name>
    </ligand>
</feature>
<dbReference type="NCBIfam" id="NF003040">
    <property type="entry name" value="PRK03946.1"/>
    <property type="match status" value="1"/>
</dbReference>
<dbReference type="PANTHER" id="PTHR30004:SF6">
    <property type="entry name" value="D-THREONATE 4-PHOSPHATE DEHYDROGENASE"/>
    <property type="match status" value="1"/>
</dbReference>
<protein>
    <recommendedName>
        <fullName evidence="10">4-hydroxythreonine-4-phosphate dehydrogenase</fullName>
        <ecNumber evidence="10">1.1.1.262</ecNumber>
    </recommendedName>
    <alternativeName>
        <fullName evidence="10">4-(phosphohydroxy)-L-threonine dehydrogenase</fullName>
    </alternativeName>
</protein>
<name>A0A4Q9JWN4_9BACT</name>
<feature type="binding site" evidence="10">
    <location>
        <position position="149"/>
    </location>
    <ligand>
        <name>substrate</name>
    </ligand>
</feature>
<dbReference type="GO" id="GO:0042823">
    <property type="term" value="P:pyridoxal phosphate biosynthetic process"/>
    <property type="evidence" value="ECO:0007669"/>
    <property type="project" value="UniProtKB-UniRule"/>
</dbReference>
<evidence type="ECO:0000256" key="4">
    <source>
        <dbReference type="ARBA" id="ARBA00022842"/>
    </source>
</evidence>
<comment type="subcellular location">
    <subcellularLocation>
        <location evidence="10">Cytoplasm</location>
    </subcellularLocation>
</comment>
<keyword evidence="3 10" id="KW-0862">Zinc</keyword>
<keyword evidence="7 10" id="KW-0520">NAD</keyword>
<dbReference type="GO" id="GO:0050570">
    <property type="term" value="F:4-hydroxythreonine-4-phosphate dehydrogenase activity"/>
    <property type="evidence" value="ECO:0007669"/>
    <property type="project" value="UniProtKB-UniRule"/>
</dbReference>
<comment type="catalytic activity">
    <reaction evidence="10">
        <text>4-(phosphooxy)-L-threonine + NAD(+) = 3-amino-2-oxopropyl phosphate + CO2 + NADH</text>
        <dbReference type="Rhea" id="RHEA:32275"/>
        <dbReference type="ChEBI" id="CHEBI:16526"/>
        <dbReference type="ChEBI" id="CHEBI:57279"/>
        <dbReference type="ChEBI" id="CHEBI:57540"/>
        <dbReference type="ChEBI" id="CHEBI:57945"/>
        <dbReference type="ChEBI" id="CHEBI:58452"/>
        <dbReference type="EC" id="1.1.1.262"/>
    </reaction>
</comment>
<feature type="binding site" evidence="10">
    <location>
        <position position="177"/>
    </location>
    <ligand>
        <name>a divalent metal cation</name>
        <dbReference type="ChEBI" id="CHEBI:60240"/>
        <note>ligand shared between dimeric partners</note>
    </ligand>
</feature>
<accession>A0A4Q9JWN4</accession>
<comment type="caution">
    <text evidence="11">The sequence shown here is derived from an EMBL/GenBank/DDBJ whole genome shotgun (WGS) entry which is preliminary data.</text>
</comment>
<dbReference type="Proteomes" id="UP000292583">
    <property type="component" value="Unassembled WGS sequence"/>
</dbReference>
<comment type="cofactor">
    <cofactor evidence="10">
        <name>Zn(2+)</name>
        <dbReference type="ChEBI" id="CHEBI:29105"/>
    </cofactor>
    <cofactor evidence="10">
        <name>Mg(2+)</name>
        <dbReference type="ChEBI" id="CHEBI:18420"/>
    </cofactor>
    <cofactor evidence="10">
        <name>Co(2+)</name>
        <dbReference type="ChEBI" id="CHEBI:48828"/>
    </cofactor>
</comment>
<dbReference type="EC" id="1.1.1.262" evidence="10"/>
<feature type="binding site" evidence="10">
    <location>
        <position position="333"/>
    </location>
    <ligand>
        <name>substrate</name>
    </ligand>
</feature>
<evidence type="ECO:0000256" key="1">
    <source>
        <dbReference type="ARBA" id="ARBA00022490"/>
    </source>
</evidence>
<feature type="binding site" evidence="10">
    <location>
        <position position="342"/>
    </location>
    <ligand>
        <name>substrate</name>
    </ligand>
</feature>
<dbReference type="Pfam" id="PF04166">
    <property type="entry name" value="PdxA"/>
    <property type="match status" value="2"/>
</dbReference>
<dbReference type="SUPFAM" id="SSF53659">
    <property type="entry name" value="Isocitrate/Isopropylmalate dehydrogenase-like"/>
    <property type="match status" value="1"/>
</dbReference>
<evidence type="ECO:0000256" key="3">
    <source>
        <dbReference type="ARBA" id="ARBA00022833"/>
    </source>
</evidence>